<dbReference type="PROSITE" id="PS00086">
    <property type="entry name" value="CYTOCHROME_P450"/>
    <property type="match status" value="1"/>
</dbReference>
<accession>A0A553PAJ8</accession>
<keyword evidence="4 8" id="KW-0479">Metal-binding</keyword>
<evidence type="ECO:0000313" key="10">
    <source>
        <dbReference type="EMBL" id="TRY74696.1"/>
    </source>
</evidence>
<keyword evidence="6 8" id="KW-0408">Iron</keyword>
<dbReference type="InterPro" id="IPR036396">
    <property type="entry name" value="Cyt_P450_sf"/>
</dbReference>
<dbReference type="GO" id="GO:0020037">
    <property type="term" value="F:heme binding"/>
    <property type="evidence" value="ECO:0007669"/>
    <property type="project" value="InterPro"/>
</dbReference>
<evidence type="ECO:0000256" key="7">
    <source>
        <dbReference type="ARBA" id="ARBA00023033"/>
    </source>
</evidence>
<reference evidence="10 11" key="1">
    <citation type="journal article" date="2018" name="Nat. Ecol. Evol.">
        <title>Genomic signatures of mitonuclear coevolution across populations of Tigriopus californicus.</title>
        <authorList>
            <person name="Barreto F.S."/>
            <person name="Watson E.T."/>
            <person name="Lima T.G."/>
            <person name="Willett C.S."/>
            <person name="Edmands S."/>
            <person name="Li W."/>
            <person name="Burton R.S."/>
        </authorList>
    </citation>
    <scope>NUCLEOTIDE SEQUENCE [LARGE SCALE GENOMIC DNA]</scope>
    <source>
        <strain evidence="10 11">San Diego</strain>
    </source>
</reference>
<evidence type="ECO:0000256" key="8">
    <source>
        <dbReference type="PIRSR" id="PIRSR602401-1"/>
    </source>
</evidence>
<name>A0A553PAJ8_TIGCA</name>
<organism evidence="10 11">
    <name type="scientific">Tigriopus californicus</name>
    <name type="common">Marine copepod</name>
    <dbReference type="NCBI Taxonomy" id="6832"/>
    <lineage>
        <taxon>Eukaryota</taxon>
        <taxon>Metazoa</taxon>
        <taxon>Ecdysozoa</taxon>
        <taxon>Arthropoda</taxon>
        <taxon>Crustacea</taxon>
        <taxon>Multicrustacea</taxon>
        <taxon>Hexanauplia</taxon>
        <taxon>Copepoda</taxon>
        <taxon>Harpacticoida</taxon>
        <taxon>Harpacticidae</taxon>
        <taxon>Tigriopus</taxon>
    </lineage>
</organism>
<evidence type="ECO:0000256" key="9">
    <source>
        <dbReference type="RuleBase" id="RU000461"/>
    </source>
</evidence>
<gene>
    <name evidence="10" type="ORF">TCAL_06400</name>
</gene>
<comment type="cofactor">
    <cofactor evidence="1 8">
        <name>heme</name>
        <dbReference type="ChEBI" id="CHEBI:30413"/>
    </cofactor>
</comment>
<evidence type="ECO:0000256" key="2">
    <source>
        <dbReference type="ARBA" id="ARBA00010617"/>
    </source>
</evidence>
<dbReference type="PANTHER" id="PTHR24279">
    <property type="entry name" value="CYTOCHROME P450"/>
    <property type="match status" value="1"/>
</dbReference>
<dbReference type="SUPFAM" id="SSF48264">
    <property type="entry name" value="Cytochrome P450"/>
    <property type="match status" value="1"/>
</dbReference>
<dbReference type="EMBL" id="VCGU01000005">
    <property type="protein sequence ID" value="TRY74696.1"/>
    <property type="molecule type" value="Genomic_DNA"/>
</dbReference>
<dbReference type="PANTHER" id="PTHR24279:SF120">
    <property type="entry name" value="CYTOCHROME P450"/>
    <property type="match status" value="1"/>
</dbReference>
<comment type="similarity">
    <text evidence="2 9">Belongs to the cytochrome P450 family.</text>
</comment>
<evidence type="ECO:0000256" key="1">
    <source>
        <dbReference type="ARBA" id="ARBA00001971"/>
    </source>
</evidence>
<evidence type="ECO:0000256" key="3">
    <source>
        <dbReference type="ARBA" id="ARBA00022617"/>
    </source>
</evidence>
<dbReference type="InterPro" id="IPR017972">
    <property type="entry name" value="Cyt_P450_CS"/>
</dbReference>
<dbReference type="GO" id="GO:0005506">
    <property type="term" value="F:iron ion binding"/>
    <property type="evidence" value="ECO:0007669"/>
    <property type="project" value="InterPro"/>
</dbReference>
<dbReference type="InterPro" id="IPR050479">
    <property type="entry name" value="CYP11_CYP27_families"/>
</dbReference>
<proteinExistence type="inferred from homology"/>
<evidence type="ECO:0000313" key="11">
    <source>
        <dbReference type="Proteomes" id="UP000318571"/>
    </source>
</evidence>
<dbReference type="OMA" id="HEYCDSR"/>
<dbReference type="Proteomes" id="UP000318571">
    <property type="component" value="Chromosome 2"/>
</dbReference>
<dbReference type="InterPro" id="IPR002401">
    <property type="entry name" value="Cyt_P450_E_grp-I"/>
</dbReference>
<dbReference type="PRINTS" id="PR00463">
    <property type="entry name" value="EP450I"/>
</dbReference>
<dbReference type="OrthoDB" id="3945418at2759"/>
<dbReference type="GO" id="GO:0016705">
    <property type="term" value="F:oxidoreductase activity, acting on paired donors, with incorporation or reduction of molecular oxygen"/>
    <property type="evidence" value="ECO:0007669"/>
    <property type="project" value="InterPro"/>
</dbReference>
<protein>
    <recommendedName>
        <fullName evidence="12">Cytochrome P450</fullName>
    </recommendedName>
</protein>
<evidence type="ECO:0000256" key="6">
    <source>
        <dbReference type="ARBA" id="ARBA00023004"/>
    </source>
</evidence>
<dbReference type="Pfam" id="PF00067">
    <property type="entry name" value="p450"/>
    <property type="match status" value="1"/>
</dbReference>
<dbReference type="InterPro" id="IPR001128">
    <property type="entry name" value="Cyt_P450"/>
</dbReference>
<dbReference type="GO" id="GO:0004497">
    <property type="term" value="F:monooxygenase activity"/>
    <property type="evidence" value="ECO:0007669"/>
    <property type="project" value="UniProtKB-KW"/>
</dbReference>
<dbReference type="STRING" id="6832.A0A553PAJ8"/>
<evidence type="ECO:0000256" key="5">
    <source>
        <dbReference type="ARBA" id="ARBA00023002"/>
    </source>
</evidence>
<dbReference type="PRINTS" id="PR00385">
    <property type="entry name" value="P450"/>
</dbReference>
<evidence type="ECO:0000256" key="4">
    <source>
        <dbReference type="ARBA" id="ARBA00022723"/>
    </source>
</evidence>
<evidence type="ECO:0008006" key="12">
    <source>
        <dbReference type="Google" id="ProtNLM"/>
    </source>
</evidence>
<keyword evidence="11" id="KW-1185">Reference proteome</keyword>
<dbReference type="Gene3D" id="1.10.630.10">
    <property type="entry name" value="Cytochrome P450"/>
    <property type="match status" value="1"/>
</dbReference>
<dbReference type="AlphaFoldDB" id="A0A553PAJ8"/>
<sequence length="450" mass="51872">MFVRQLSTKAKSFRTIPLARLEDVGPEFQPNPTLKLHILNHQRHLEYGPIYRESVGPDSDIVWIGCGQMCQEVFQQEGQYPRNLIPRAWTVYNEKYGVERGIFFKQGPDWATWRHRLNPIFFKSPDRFWNLTDHVTHELLAGLENDPADLEEKLRRWAVASTLTMIFGHSFREYPFDMADFSAHAQNIFEQSAKLQLLSADDEAERSTDLWQNFAQSVTKSLLMTNELTDAMLQGPSKNGLLSVLRAQSVFSETELSLLVSDLVIASQDTVSNTALWMIHVLASNPQVRTIYQSERNPNNFVKFIVKETFRMFPVATFLTRIAPNEINVGGYLLPEGQLILMSMFHMGRRPDYFTDPEIFWPNRWERSQTGARYRKGVDSAARFATIPFGFGARSCLAKLLAEYQLQFLAREILNRYDLTSLNEDVDMIMKMTGIPNQPISIRMRKNSIV</sequence>
<keyword evidence="5 9" id="KW-0560">Oxidoreductase</keyword>
<comment type="caution">
    <text evidence="10">The sequence shown here is derived from an EMBL/GenBank/DDBJ whole genome shotgun (WGS) entry which is preliminary data.</text>
</comment>
<keyword evidence="3 8" id="KW-0349">Heme</keyword>
<keyword evidence="7 9" id="KW-0503">Monooxygenase</keyword>
<feature type="binding site" description="axial binding residue" evidence="8">
    <location>
        <position position="396"/>
    </location>
    <ligand>
        <name>heme</name>
        <dbReference type="ChEBI" id="CHEBI:30413"/>
    </ligand>
    <ligandPart>
        <name>Fe</name>
        <dbReference type="ChEBI" id="CHEBI:18248"/>
    </ligandPart>
</feature>